<dbReference type="NCBIfam" id="TIGR00829">
    <property type="entry name" value="FRU"/>
    <property type="match status" value="1"/>
</dbReference>
<sequence length="164" mass="17046">MKLVAITSCPTGIAHSQMAAENIETTAREQGHDIQVEVQGAMGAENELTADDIDDADAVIIAADTAVNQDRFDHKPVVEGTVKDGVNDAEGLIEDAVQLAEGGETGTVEASDRDAGSETGDGAGTAAENEETTSARETDTDADTKQLGGDPSKGLFARLRRLFS</sequence>
<dbReference type="GO" id="GO:0090563">
    <property type="term" value="F:protein-phosphocysteine-sugar phosphotransferase activity"/>
    <property type="evidence" value="ECO:0007669"/>
    <property type="project" value="TreeGrafter"/>
</dbReference>
<dbReference type="CDD" id="cd05569">
    <property type="entry name" value="PTS_IIB_fructose"/>
    <property type="match status" value="1"/>
</dbReference>
<dbReference type="Pfam" id="PF02302">
    <property type="entry name" value="PTS_IIB"/>
    <property type="match status" value="1"/>
</dbReference>
<keyword evidence="3" id="KW-0762">Sugar transport</keyword>
<dbReference type="Gene3D" id="3.40.50.2300">
    <property type="match status" value="1"/>
</dbReference>
<evidence type="ECO:0000256" key="5">
    <source>
        <dbReference type="ARBA" id="ARBA00022683"/>
    </source>
</evidence>
<dbReference type="PANTHER" id="PTHR30505">
    <property type="entry name" value="FRUCTOSE-LIKE PERMEASE"/>
    <property type="match status" value="1"/>
</dbReference>
<dbReference type="GO" id="GO:0009401">
    <property type="term" value="P:phosphoenolpyruvate-dependent sugar phosphotransferase system"/>
    <property type="evidence" value="ECO:0007669"/>
    <property type="project" value="UniProtKB-KW"/>
</dbReference>
<dbReference type="InterPro" id="IPR050864">
    <property type="entry name" value="Bacterial_PTS_Sugar_Transport"/>
</dbReference>
<keyword evidence="1" id="KW-0813">Transport</keyword>
<reference evidence="10" key="1">
    <citation type="submission" date="2016-10" db="EMBL/GenBank/DDBJ databases">
        <authorList>
            <person name="Varghese N."/>
            <person name="Submissions S."/>
        </authorList>
    </citation>
    <scope>NUCLEOTIDE SEQUENCE [LARGE SCALE GENOMIC DNA]</scope>
    <source>
        <strain evidence="10">DSM 22427</strain>
    </source>
</reference>
<dbReference type="Proteomes" id="UP000199199">
    <property type="component" value="Unassembled WGS sequence"/>
</dbReference>
<organism evidence="9 10">
    <name type="scientific">Halostagnicola kamekurae</name>
    <dbReference type="NCBI Taxonomy" id="619731"/>
    <lineage>
        <taxon>Archaea</taxon>
        <taxon>Methanobacteriati</taxon>
        <taxon>Methanobacteriota</taxon>
        <taxon>Stenosarchaea group</taxon>
        <taxon>Halobacteria</taxon>
        <taxon>Halobacteriales</taxon>
        <taxon>Natrialbaceae</taxon>
        <taxon>Halostagnicola</taxon>
    </lineage>
</organism>
<dbReference type="OrthoDB" id="170487at2157"/>
<evidence type="ECO:0000313" key="10">
    <source>
        <dbReference type="Proteomes" id="UP000199199"/>
    </source>
</evidence>
<dbReference type="AlphaFoldDB" id="A0A1I6QT85"/>
<keyword evidence="2" id="KW-0597">Phosphoprotein</keyword>
<evidence type="ECO:0000259" key="8">
    <source>
        <dbReference type="PROSITE" id="PS51099"/>
    </source>
</evidence>
<dbReference type="InterPro" id="IPR003353">
    <property type="entry name" value="PTS_IIB_fruc"/>
</dbReference>
<dbReference type="RefSeq" id="WP_092903153.1">
    <property type="nucleotide sequence ID" value="NZ_FOZS01000001.1"/>
</dbReference>
<evidence type="ECO:0000256" key="4">
    <source>
        <dbReference type="ARBA" id="ARBA00022679"/>
    </source>
</evidence>
<evidence type="ECO:0000256" key="2">
    <source>
        <dbReference type="ARBA" id="ARBA00022553"/>
    </source>
</evidence>
<dbReference type="InterPro" id="IPR036095">
    <property type="entry name" value="PTS_EIIB-like_sf"/>
</dbReference>
<evidence type="ECO:0000256" key="6">
    <source>
        <dbReference type="ARBA" id="ARBA00022777"/>
    </source>
</evidence>
<dbReference type="PROSITE" id="PS51099">
    <property type="entry name" value="PTS_EIIB_TYPE_2"/>
    <property type="match status" value="1"/>
</dbReference>
<feature type="compositionally biased region" description="Basic and acidic residues" evidence="7">
    <location>
        <begin position="133"/>
        <end position="144"/>
    </location>
</feature>
<keyword evidence="10" id="KW-1185">Reference proteome</keyword>
<feature type="region of interest" description="Disordered" evidence="7">
    <location>
        <begin position="99"/>
        <end position="153"/>
    </location>
</feature>
<keyword evidence="5" id="KW-0598">Phosphotransferase system</keyword>
<dbReference type="GO" id="GO:0016301">
    <property type="term" value="F:kinase activity"/>
    <property type="evidence" value="ECO:0007669"/>
    <property type="project" value="UniProtKB-KW"/>
</dbReference>
<evidence type="ECO:0000256" key="7">
    <source>
        <dbReference type="SAM" id="MobiDB-lite"/>
    </source>
</evidence>
<dbReference type="SUPFAM" id="SSF52794">
    <property type="entry name" value="PTS system IIB component-like"/>
    <property type="match status" value="1"/>
</dbReference>
<evidence type="ECO:0000256" key="1">
    <source>
        <dbReference type="ARBA" id="ARBA00022448"/>
    </source>
</evidence>
<dbReference type="InterPro" id="IPR013011">
    <property type="entry name" value="PTS_EIIB_2"/>
</dbReference>
<dbReference type="InterPro" id="IPR003501">
    <property type="entry name" value="PTS_EIIB_2/3"/>
</dbReference>
<dbReference type="GO" id="GO:0022877">
    <property type="term" value="F:protein-N(PI)-phosphohistidine-fructose phosphotransferase system transporter activity"/>
    <property type="evidence" value="ECO:0007669"/>
    <property type="project" value="InterPro"/>
</dbReference>
<gene>
    <name evidence="9" type="ORF">SAMN04488556_1520</name>
</gene>
<keyword evidence="6" id="KW-0418">Kinase</keyword>
<dbReference type="PANTHER" id="PTHR30505:SF0">
    <property type="entry name" value="FRUCTOSE-LIKE PTS SYSTEM EIIBC COMPONENT-RELATED"/>
    <property type="match status" value="1"/>
</dbReference>
<protein>
    <submittedName>
        <fullName evidence="9">PTS system, fructose-specific IIB component</fullName>
    </submittedName>
</protein>
<dbReference type="EMBL" id="FOZS01000001">
    <property type="protein sequence ID" value="SFS55488.1"/>
    <property type="molecule type" value="Genomic_DNA"/>
</dbReference>
<evidence type="ECO:0000313" key="9">
    <source>
        <dbReference type="EMBL" id="SFS55488.1"/>
    </source>
</evidence>
<proteinExistence type="predicted"/>
<evidence type="ECO:0000256" key="3">
    <source>
        <dbReference type="ARBA" id="ARBA00022597"/>
    </source>
</evidence>
<name>A0A1I6QT85_9EURY</name>
<keyword evidence="4" id="KW-0808">Transferase</keyword>
<accession>A0A1I6QT85</accession>
<dbReference type="GO" id="GO:0005886">
    <property type="term" value="C:plasma membrane"/>
    <property type="evidence" value="ECO:0007669"/>
    <property type="project" value="TreeGrafter"/>
</dbReference>
<feature type="domain" description="PTS EIIB type-2" evidence="8">
    <location>
        <begin position="1"/>
        <end position="98"/>
    </location>
</feature>